<sequence length="60" mass="6715">MPLPSMMNLSSLTILLGQLTRCPLSDPDDPVPDCRTWCQARCRAQTSRNLVTRCAHCLAR</sequence>
<evidence type="ECO:0000313" key="2">
    <source>
        <dbReference type="EMBL" id="CAI9540961.1"/>
    </source>
</evidence>
<organism evidence="2 3">
    <name type="scientific">Staurois parvus</name>
    <dbReference type="NCBI Taxonomy" id="386267"/>
    <lineage>
        <taxon>Eukaryota</taxon>
        <taxon>Metazoa</taxon>
        <taxon>Chordata</taxon>
        <taxon>Craniata</taxon>
        <taxon>Vertebrata</taxon>
        <taxon>Euteleostomi</taxon>
        <taxon>Amphibia</taxon>
        <taxon>Batrachia</taxon>
        <taxon>Anura</taxon>
        <taxon>Neobatrachia</taxon>
        <taxon>Ranoidea</taxon>
        <taxon>Ranidae</taxon>
        <taxon>Staurois</taxon>
    </lineage>
</organism>
<evidence type="ECO:0000313" key="3">
    <source>
        <dbReference type="Proteomes" id="UP001162483"/>
    </source>
</evidence>
<feature type="chain" id="PRO_5046378302" evidence="1">
    <location>
        <begin position="28"/>
        <end position="60"/>
    </location>
</feature>
<accession>A0ABN9AY37</accession>
<keyword evidence="3" id="KW-1185">Reference proteome</keyword>
<feature type="signal peptide" evidence="1">
    <location>
        <begin position="1"/>
        <end position="27"/>
    </location>
</feature>
<name>A0ABN9AY37_9NEOB</name>
<gene>
    <name evidence="2" type="ORF">SPARVUS_LOCUS1821846</name>
</gene>
<keyword evidence="1" id="KW-0732">Signal</keyword>
<reference evidence="2" key="1">
    <citation type="submission" date="2023-05" db="EMBL/GenBank/DDBJ databases">
        <authorList>
            <person name="Stuckert A."/>
        </authorList>
    </citation>
    <scope>NUCLEOTIDE SEQUENCE</scope>
</reference>
<dbReference type="Proteomes" id="UP001162483">
    <property type="component" value="Unassembled WGS sequence"/>
</dbReference>
<protein>
    <submittedName>
        <fullName evidence="2">Uncharacterized protein</fullName>
    </submittedName>
</protein>
<evidence type="ECO:0000256" key="1">
    <source>
        <dbReference type="SAM" id="SignalP"/>
    </source>
</evidence>
<dbReference type="EMBL" id="CATNWA010001706">
    <property type="protein sequence ID" value="CAI9540961.1"/>
    <property type="molecule type" value="Genomic_DNA"/>
</dbReference>
<comment type="caution">
    <text evidence="2">The sequence shown here is derived from an EMBL/GenBank/DDBJ whole genome shotgun (WGS) entry which is preliminary data.</text>
</comment>
<proteinExistence type="predicted"/>